<dbReference type="SUPFAM" id="SSF46785">
    <property type="entry name" value="Winged helix' DNA-binding domain"/>
    <property type="match status" value="1"/>
</dbReference>
<evidence type="ECO:0000313" key="7">
    <source>
        <dbReference type="Proteomes" id="UP000190130"/>
    </source>
</evidence>
<keyword evidence="1" id="KW-0805">Transcription regulation</keyword>
<dbReference type="InterPro" id="IPR012318">
    <property type="entry name" value="HTH_CRP"/>
</dbReference>
<reference evidence="6 7" key="1">
    <citation type="submission" date="2017-02" db="EMBL/GenBank/DDBJ databases">
        <authorList>
            <person name="Peterson S.W."/>
        </authorList>
    </citation>
    <scope>NUCLEOTIDE SEQUENCE [LARGE SCALE GENOMIC DNA]</scope>
    <source>
        <strain evidence="6 7">DSM 9653</strain>
    </source>
</reference>
<dbReference type="SMART" id="SM00100">
    <property type="entry name" value="cNMP"/>
    <property type="match status" value="1"/>
</dbReference>
<dbReference type="PROSITE" id="PS51063">
    <property type="entry name" value="HTH_CRP_2"/>
    <property type="match status" value="1"/>
</dbReference>
<evidence type="ECO:0000259" key="4">
    <source>
        <dbReference type="PROSITE" id="PS50042"/>
    </source>
</evidence>
<keyword evidence="6" id="KW-0418">Kinase</keyword>
<dbReference type="Proteomes" id="UP000190130">
    <property type="component" value="Unassembled WGS sequence"/>
</dbReference>
<dbReference type="PRINTS" id="PR00034">
    <property type="entry name" value="HTHCRP"/>
</dbReference>
<dbReference type="PANTHER" id="PTHR24567">
    <property type="entry name" value="CRP FAMILY TRANSCRIPTIONAL REGULATORY PROTEIN"/>
    <property type="match status" value="1"/>
</dbReference>
<evidence type="ECO:0000313" key="6">
    <source>
        <dbReference type="EMBL" id="SKC14428.1"/>
    </source>
</evidence>
<feature type="domain" description="HTH crp-type" evidence="5">
    <location>
        <begin position="166"/>
        <end position="239"/>
    </location>
</feature>
<gene>
    <name evidence="6" type="ORF">SAMN05660750_04723</name>
</gene>
<dbReference type="AlphaFoldDB" id="A0A1T5H1A1"/>
<keyword evidence="3" id="KW-0804">Transcription</keyword>
<dbReference type="InterPro" id="IPR000595">
    <property type="entry name" value="cNMP-bd_dom"/>
</dbReference>
<dbReference type="InterPro" id="IPR036390">
    <property type="entry name" value="WH_DNA-bd_sf"/>
</dbReference>
<evidence type="ECO:0000256" key="1">
    <source>
        <dbReference type="ARBA" id="ARBA00023015"/>
    </source>
</evidence>
<dbReference type="PROSITE" id="PS50042">
    <property type="entry name" value="CNMP_BINDING_3"/>
    <property type="match status" value="1"/>
</dbReference>
<proteinExistence type="predicted"/>
<dbReference type="Pfam" id="PF13545">
    <property type="entry name" value="HTH_Crp_2"/>
    <property type="match status" value="1"/>
</dbReference>
<protein>
    <submittedName>
        <fullName evidence="6">cAMP-binding domain of CRP or a regulatory subunit of cAMP-dependent protein kinases</fullName>
    </submittedName>
</protein>
<sequence length="249" mass="27273">MTGGAVPSARESAERKDSHVAIDRSVLRSIPLFAAMSDAQLDRMTAQASARRIPQGEAVFEQGDPAKAFYLLLHGRLKVTQVTRDGQQIIVRVVHPGDLFGFTRALGRSDYPGTATAAVDSLVAAWPTESWDSFVEGNPHLAMNAIRTIGQRLDEAHTRIREMSTEEVERRVAHAVLRLVEQAGKRDAAGLRVDFPISRRDIAEMTGTTLHTVSRILSAWEARGLVEGGRQKLVVCDRAGLTRLAENAE</sequence>
<dbReference type="SUPFAM" id="SSF51206">
    <property type="entry name" value="cAMP-binding domain-like"/>
    <property type="match status" value="1"/>
</dbReference>
<evidence type="ECO:0000256" key="2">
    <source>
        <dbReference type="ARBA" id="ARBA00023125"/>
    </source>
</evidence>
<accession>A0A1T5H1A1</accession>
<dbReference type="InterPro" id="IPR018490">
    <property type="entry name" value="cNMP-bd_dom_sf"/>
</dbReference>
<dbReference type="GO" id="GO:0003677">
    <property type="term" value="F:DNA binding"/>
    <property type="evidence" value="ECO:0007669"/>
    <property type="project" value="UniProtKB-KW"/>
</dbReference>
<dbReference type="InterPro" id="IPR050397">
    <property type="entry name" value="Env_Response_Regulators"/>
</dbReference>
<dbReference type="PANTHER" id="PTHR24567:SF28">
    <property type="entry name" value="LISTERIOLYSIN REGULATORY PROTEIN"/>
    <property type="match status" value="1"/>
</dbReference>
<dbReference type="GO" id="GO:0005829">
    <property type="term" value="C:cytosol"/>
    <property type="evidence" value="ECO:0007669"/>
    <property type="project" value="TreeGrafter"/>
</dbReference>
<name>A0A1T5H1A1_9HYPH</name>
<dbReference type="Gene3D" id="1.10.10.10">
    <property type="entry name" value="Winged helix-like DNA-binding domain superfamily/Winged helix DNA-binding domain"/>
    <property type="match status" value="1"/>
</dbReference>
<feature type="domain" description="Cyclic nucleotide-binding" evidence="4">
    <location>
        <begin position="32"/>
        <end position="126"/>
    </location>
</feature>
<dbReference type="Pfam" id="PF00027">
    <property type="entry name" value="cNMP_binding"/>
    <property type="match status" value="1"/>
</dbReference>
<dbReference type="SMART" id="SM00419">
    <property type="entry name" value="HTH_CRP"/>
    <property type="match status" value="1"/>
</dbReference>
<organism evidence="6 7">
    <name type="scientific">Bosea thiooxidans</name>
    <dbReference type="NCBI Taxonomy" id="53254"/>
    <lineage>
        <taxon>Bacteria</taxon>
        <taxon>Pseudomonadati</taxon>
        <taxon>Pseudomonadota</taxon>
        <taxon>Alphaproteobacteria</taxon>
        <taxon>Hyphomicrobiales</taxon>
        <taxon>Boseaceae</taxon>
        <taxon>Bosea</taxon>
    </lineage>
</organism>
<dbReference type="CDD" id="cd00038">
    <property type="entry name" value="CAP_ED"/>
    <property type="match status" value="1"/>
</dbReference>
<dbReference type="GO" id="GO:0003700">
    <property type="term" value="F:DNA-binding transcription factor activity"/>
    <property type="evidence" value="ECO:0007669"/>
    <property type="project" value="TreeGrafter"/>
</dbReference>
<evidence type="ECO:0000256" key="3">
    <source>
        <dbReference type="ARBA" id="ARBA00023163"/>
    </source>
</evidence>
<dbReference type="Gene3D" id="2.60.120.10">
    <property type="entry name" value="Jelly Rolls"/>
    <property type="match status" value="1"/>
</dbReference>
<keyword evidence="6" id="KW-0808">Transferase</keyword>
<dbReference type="CDD" id="cd00092">
    <property type="entry name" value="HTH_CRP"/>
    <property type="match status" value="1"/>
</dbReference>
<dbReference type="InterPro" id="IPR014710">
    <property type="entry name" value="RmlC-like_jellyroll"/>
</dbReference>
<keyword evidence="2" id="KW-0238">DNA-binding</keyword>
<evidence type="ECO:0000259" key="5">
    <source>
        <dbReference type="PROSITE" id="PS51063"/>
    </source>
</evidence>
<dbReference type="EMBL" id="FUYX01000019">
    <property type="protein sequence ID" value="SKC14428.1"/>
    <property type="molecule type" value="Genomic_DNA"/>
</dbReference>
<dbReference type="GO" id="GO:0016301">
    <property type="term" value="F:kinase activity"/>
    <property type="evidence" value="ECO:0007669"/>
    <property type="project" value="UniProtKB-KW"/>
</dbReference>
<dbReference type="InterPro" id="IPR036388">
    <property type="entry name" value="WH-like_DNA-bd_sf"/>
</dbReference>